<keyword evidence="2" id="KW-0732">Signal</keyword>
<name>A0A226DGB3_FOLCA</name>
<keyword evidence="1" id="KW-1133">Transmembrane helix</keyword>
<keyword evidence="1" id="KW-0472">Membrane</keyword>
<proteinExistence type="predicted"/>
<feature type="signal peptide" evidence="2">
    <location>
        <begin position="1"/>
        <end position="19"/>
    </location>
</feature>
<comment type="caution">
    <text evidence="3">The sequence shown here is derived from an EMBL/GenBank/DDBJ whole genome shotgun (WGS) entry which is preliminary data.</text>
</comment>
<gene>
    <name evidence="3" type="ORF">Fcan01_22018</name>
</gene>
<organism evidence="3 4">
    <name type="scientific">Folsomia candida</name>
    <name type="common">Springtail</name>
    <dbReference type="NCBI Taxonomy" id="158441"/>
    <lineage>
        <taxon>Eukaryota</taxon>
        <taxon>Metazoa</taxon>
        <taxon>Ecdysozoa</taxon>
        <taxon>Arthropoda</taxon>
        <taxon>Hexapoda</taxon>
        <taxon>Collembola</taxon>
        <taxon>Entomobryomorpha</taxon>
        <taxon>Isotomoidea</taxon>
        <taxon>Isotomidae</taxon>
        <taxon>Proisotominae</taxon>
        <taxon>Folsomia</taxon>
    </lineage>
</organism>
<keyword evidence="4" id="KW-1185">Reference proteome</keyword>
<dbReference type="EMBL" id="LNIX01000023">
    <property type="protein sequence ID" value="OXA43236.1"/>
    <property type="molecule type" value="Genomic_DNA"/>
</dbReference>
<feature type="transmembrane region" description="Helical" evidence="1">
    <location>
        <begin position="410"/>
        <end position="430"/>
    </location>
</feature>
<evidence type="ECO:0000256" key="1">
    <source>
        <dbReference type="SAM" id="Phobius"/>
    </source>
</evidence>
<evidence type="ECO:0000313" key="4">
    <source>
        <dbReference type="Proteomes" id="UP000198287"/>
    </source>
</evidence>
<feature type="chain" id="PRO_5012058956" evidence="2">
    <location>
        <begin position="20"/>
        <end position="593"/>
    </location>
</feature>
<accession>A0A226DGB3</accession>
<feature type="transmembrane region" description="Helical" evidence="1">
    <location>
        <begin position="358"/>
        <end position="377"/>
    </location>
</feature>
<protein>
    <submittedName>
        <fullName evidence="3">Uncharacterized protein</fullName>
    </submittedName>
</protein>
<keyword evidence="1" id="KW-0812">Transmembrane</keyword>
<sequence length="593" mass="68417">MANLKASMGLPLLFLTTFGVRVEGSVGAGTHVKLEITDYLIPFKNCVLIVQIPNNASYVLRHKATYAPIILYTLNLRQGEIIDTKFSKQVRRNPSPHCWASFIIFPEKHDSFKLEDEYIDTTFGPDFIRPHWPNQYFTWITTAKNEIQQRLRRYKFDGMYRGAIREDLIIELAKNNHELLSSNDSVIRVYYDNQYYMDTPIVGMEQIPRWSKIDCLPNDCFKLIESMVMNDSMKNKYFWTSYFQITTYRFTTINELLSQFDLSEVRSSRHGLQKIANLLPFNTFVSYWILQDVVHHSLENVTFPHIFNSIIRPPLYWQRNFKTLVAHGVQRLTHVSCYGVKPVNSGYLFALTNPFDSATWTCIFISISVFILICAVLSIPSNGGLFAIGMILEISASELSFHISNKYVRGVNTLIVIWALMVGIILTNLYKTFYTMEMIVPKSYTSSWKTIAKLEELRIMIPFNLLLDTEVDPNQIPDLAQHGHFFQAVMERLLELWKLPEDHSRLGANVRLARKLMNIILPPFGIGSDLKSYRNGTFNRYEALGVDSNYNKSNFSYCPIQPILYTETNLALKTLSPCGKTAFMDTKENIDAK</sequence>
<evidence type="ECO:0000256" key="2">
    <source>
        <dbReference type="SAM" id="SignalP"/>
    </source>
</evidence>
<evidence type="ECO:0000313" key="3">
    <source>
        <dbReference type="EMBL" id="OXA43236.1"/>
    </source>
</evidence>
<reference evidence="3 4" key="1">
    <citation type="submission" date="2015-12" db="EMBL/GenBank/DDBJ databases">
        <title>The genome of Folsomia candida.</title>
        <authorList>
            <person name="Faddeeva A."/>
            <person name="Derks M.F."/>
            <person name="Anvar Y."/>
            <person name="Smit S."/>
            <person name="Van Straalen N."/>
            <person name="Roelofs D."/>
        </authorList>
    </citation>
    <scope>NUCLEOTIDE SEQUENCE [LARGE SCALE GENOMIC DNA]</scope>
    <source>
        <strain evidence="3 4">VU population</strain>
        <tissue evidence="3">Whole body</tissue>
    </source>
</reference>
<dbReference type="AlphaFoldDB" id="A0A226DGB3"/>
<dbReference type="Proteomes" id="UP000198287">
    <property type="component" value="Unassembled WGS sequence"/>
</dbReference>